<protein>
    <submittedName>
        <fullName evidence="19">Integrin alpha-PS2</fullName>
    </submittedName>
</protein>
<evidence type="ECO:0000256" key="1">
    <source>
        <dbReference type="ARBA" id="ARBA00004479"/>
    </source>
</evidence>
<dbReference type="GeneID" id="108667293"/>
<dbReference type="Gene3D" id="2.130.10.130">
    <property type="entry name" value="Integrin alpha, N-terminal"/>
    <property type="match status" value="1"/>
</dbReference>
<sequence length="1399" mass="152434">MWVVVGAPRAQTDAPGVTRGGAVYRCSPVVAGDCAALPFDTRGNSWEGQQQVDDKSDQWFGATVVSKAGVLVSCAPRYVWFSVKKDRREPVGRCLIQTMTGTPQLYAPCMTGAWGYHRQGSCQAGFAATLTKNGKQLFVGAVGSWYWQGQVFQQNLLSRQDQSSTVEGPQSQDMTYLGYSVASGRLGGALSPPGHRDTDSYTTVGSDSFDDGATEDIVIGRPRGGELRGQVQIFNERLTLLSNITGDQLGSYFGYSVAVADVNGDQLDDIIVGAPWYTGSASAEGAPFGSDFDLRSTSSGKMKNGQRSYVKNKIENGMVATYLQTPQHNFVASTRVFGPYSRGHFGLSLTSLGDINRDGYDDIAVGAPRTQAPRTEDGEGSDNSKGGSISTGAVFIYLGSRKGIKATPAQVLWPGDLTRVAVHSFGWSIAGGLDLDGNEYPDLAIGAEESSLAFVLRTRPIVNVSSTLSFGTSGGTENSGFDLSSEGCSLRDGTSVACLPLHYCLQYRGTKVPSSIVLVVELRLDSGPIVGLPRLFFLALEGASSRTFHVQLSGGRLTCDSDWVYVSPQIQDKLSPLKASLTYELLHREVPQASYFETPSDFSSRPPVAAYAAPTNYGANFATKAFRPSILNYNSLNTPLTTDSVGHPDVSFYKNQNGKLRASNYPQSNINNYRTGQQSKSEYLDQNYNRVLRIRRHTDKSSRKSSVNVSHLENYNGYHNKSVHEDRENNAHEPLNLGGVRLTRKKNSRFIETNAGNPNFKSINRELSVRHKFSEISGGSRRSARFRRQSPIVEDYRSFSQPHNAGDLPPILPPDTADNPRAVSALVHIRNNCGQDGLCLPDLGAMLRLLGAPEGPRYVSGSKAPLSVSLTITNSGEDAYISRALVSLGSPGVRFNKFDVVEAPAEITPVCTAALVELRLDHHVEEISCEIGNPFPSSGRIVLNLMFQPIPDLILSSALEFQVTVNSSNEEPISSKSDNSAKLILPVKTLADVEIRGISWPDHIMVYNKSLFGVGLLGPGRNVSHESHIGPSVSHVYEVTNRGPSLLRRAQLLLLWPSRTFGEKPLLYLTKTPAVEPQLECLPVNDLNYLDIDIMPSKIRRSSDYSDRPATQETTKSYPKKLTSDSLGGSEHYLEDFLKLSSNVSDNSFRETNFPPVETSEVDSKSPSNTNTSFRSLGEFAYSLLFKYLPFRDASQSNLLPLVDSPSVAGYVPLLQDSSPSHRGRRDSEMDALSCGASNCSKMICLVRNLEAGEHIVVRVQSRLWIDTIEELGMSEVTISSRLIVRTLHPRPGFVNVEDDVTGTSVPDWAVVAPMGTGDSTVQMWSGSVSSMVRASVEPFQSSMEWIIILGSVLAGLFVLALLILILWALGFFKRRRAPNDASQQELLRNNGAAQTTIT</sequence>
<feature type="region of interest" description="Disordered" evidence="14">
    <location>
        <begin position="1101"/>
        <end position="1126"/>
    </location>
</feature>
<evidence type="ECO:0000256" key="6">
    <source>
        <dbReference type="ARBA" id="ARBA00022889"/>
    </source>
</evidence>
<feature type="region of interest" description="Disordered" evidence="14">
    <location>
        <begin position="1150"/>
        <end position="1170"/>
    </location>
</feature>
<evidence type="ECO:0000256" key="9">
    <source>
        <dbReference type="ARBA" id="ARBA00023136"/>
    </source>
</evidence>
<dbReference type="GO" id="GO:0008305">
    <property type="term" value="C:integrin complex"/>
    <property type="evidence" value="ECO:0007669"/>
    <property type="project" value="InterPro"/>
</dbReference>
<name>A0A8B7N828_HYAAZ</name>
<keyword evidence="5" id="KW-0677">Repeat</keyword>
<dbReference type="InterPro" id="IPR048285">
    <property type="entry name" value="Integrin_alpha_Ig-like_2"/>
</dbReference>
<dbReference type="KEGG" id="hazt:108667293"/>
<evidence type="ECO:0000259" key="17">
    <source>
        <dbReference type="Pfam" id="PF20806"/>
    </source>
</evidence>
<dbReference type="InterPro" id="IPR013649">
    <property type="entry name" value="Integrin_alpha_Ig-like_1"/>
</dbReference>
<dbReference type="SUPFAM" id="SSF69179">
    <property type="entry name" value="Integrin domains"/>
    <property type="match status" value="3"/>
</dbReference>
<keyword evidence="11" id="KW-0325">Glycoprotein</keyword>
<evidence type="ECO:0000256" key="7">
    <source>
        <dbReference type="ARBA" id="ARBA00022989"/>
    </source>
</evidence>
<dbReference type="PANTHER" id="PTHR23220">
    <property type="entry name" value="INTEGRIN ALPHA"/>
    <property type="match status" value="1"/>
</dbReference>
<dbReference type="Pfam" id="PF20805">
    <property type="entry name" value="Integrin_A_Ig_2"/>
    <property type="match status" value="1"/>
</dbReference>
<feature type="repeat" description="FG-GAP" evidence="12">
    <location>
        <begin position="410"/>
        <end position="473"/>
    </location>
</feature>
<evidence type="ECO:0000256" key="8">
    <source>
        <dbReference type="ARBA" id="ARBA00023037"/>
    </source>
</evidence>
<evidence type="ECO:0000256" key="3">
    <source>
        <dbReference type="ARBA" id="ARBA00022692"/>
    </source>
</evidence>
<evidence type="ECO:0000259" key="16">
    <source>
        <dbReference type="Pfam" id="PF20805"/>
    </source>
</evidence>
<dbReference type="PRINTS" id="PR01185">
    <property type="entry name" value="INTEGRINA"/>
</dbReference>
<evidence type="ECO:0000256" key="10">
    <source>
        <dbReference type="ARBA" id="ARBA00023170"/>
    </source>
</evidence>
<evidence type="ECO:0000259" key="15">
    <source>
        <dbReference type="Pfam" id="PF08441"/>
    </source>
</evidence>
<feature type="repeat" description="FG-GAP" evidence="12">
    <location>
        <begin position="331"/>
        <end position="392"/>
    </location>
</feature>
<evidence type="ECO:0000256" key="5">
    <source>
        <dbReference type="ARBA" id="ARBA00022737"/>
    </source>
</evidence>
<evidence type="ECO:0000256" key="14">
    <source>
        <dbReference type="SAM" id="MobiDB-lite"/>
    </source>
</evidence>
<dbReference type="PANTHER" id="PTHR23220:SF133">
    <property type="entry name" value="INTEGRIN ALPHA-PS2"/>
    <property type="match status" value="1"/>
</dbReference>
<dbReference type="InterPro" id="IPR013517">
    <property type="entry name" value="FG-GAP"/>
</dbReference>
<dbReference type="SMART" id="SM00191">
    <property type="entry name" value="Int_alpha"/>
    <property type="match status" value="4"/>
</dbReference>
<dbReference type="InterPro" id="IPR000413">
    <property type="entry name" value="Integrin_alpha"/>
</dbReference>
<feature type="repeat" description="FG-GAP" evidence="12">
    <location>
        <begin position="239"/>
        <end position="303"/>
    </location>
</feature>
<comment type="similarity">
    <text evidence="2 13">Belongs to the integrin alpha chain family.</text>
</comment>
<reference evidence="19" key="1">
    <citation type="submission" date="2025-08" db="UniProtKB">
        <authorList>
            <consortium name="RefSeq"/>
        </authorList>
    </citation>
    <scope>IDENTIFICATION</scope>
    <source>
        <tissue evidence="19">Whole organism</tissue>
    </source>
</reference>
<feature type="domain" description="Integrin alpha second immunoglobulin-like" evidence="16">
    <location>
        <begin position="833"/>
        <end position="980"/>
    </location>
</feature>
<evidence type="ECO:0000256" key="13">
    <source>
        <dbReference type="RuleBase" id="RU003762"/>
    </source>
</evidence>
<keyword evidence="9 13" id="KW-0472">Membrane</keyword>
<dbReference type="SUPFAM" id="SSF69318">
    <property type="entry name" value="Integrin alpha N-terminal domain"/>
    <property type="match status" value="1"/>
</dbReference>
<dbReference type="Pfam" id="PF20806">
    <property type="entry name" value="Integrin_A_Ig_3"/>
    <property type="match status" value="1"/>
</dbReference>
<accession>A0A8B7N828</accession>
<evidence type="ECO:0000313" key="18">
    <source>
        <dbReference type="Proteomes" id="UP000694843"/>
    </source>
</evidence>
<keyword evidence="7 13" id="KW-1133">Transmembrane helix</keyword>
<feature type="domain" description="Integrin alpha third immunoglobulin-like" evidence="17">
    <location>
        <begin position="1009"/>
        <end position="1282"/>
    </location>
</feature>
<gene>
    <name evidence="19" type="primary">LOC108667293</name>
</gene>
<dbReference type="GO" id="GO:0007157">
    <property type="term" value="P:heterophilic cell-cell adhesion via plasma membrane cell adhesion molecules"/>
    <property type="evidence" value="ECO:0007669"/>
    <property type="project" value="UniProtKB-ARBA"/>
</dbReference>
<dbReference type="GO" id="GO:0033627">
    <property type="term" value="P:cell adhesion mediated by integrin"/>
    <property type="evidence" value="ECO:0007669"/>
    <property type="project" value="TreeGrafter"/>
</dbReference>
<dbReference type="Gene3D" id="1.20.5.930">
    <property type="entry name" value="Bicelle-embedded integrin alpha(iib) transmembrane segment"/>
    <property type="match status" value="1"/>
</dbReference>
<dbReference type="InterPro" id="IPR013519">
    <property type="entry name" value="Int_alpha_beta-p"/>
</dbReference>
<dbReference type="OrthoDB" id="6349939at2759"/>
<feature type="transmembrane region" description="Helical" evidence="13">
    <location>
        <begin position="1346"/>
        <end position="1370"/>
    </location>
</feature>
<keyword evidence="4" id="KW-0732">Signal</keyword>
<feature type="region of interest" description="Disordered" evidence="14">
    <location>
        <begin position="363"/>
        <end position="386"/>
    </location>
</feature>
<evidence type="ECO:0000256" key="4">
    <source>
        <dbReference type="ARBA" id="ARBA00022729"/>
    </source>
</evidence>
<proteinExistence type="inferred from homology"/>
<dbReference type="Gene3D" id="2.60.40.1530">
    <property type="entry name" value="ntegrin, alpha v. Chain A, domain 4"/>
    <property type="match status" value="1"/>
</dbReference>
<dbReference type="Gene3D" id="2.60.40.1460">
    <property type="entry name" value="Integrin domains. Chain A, domain 2"/>
    <property type="match status" value="1"/>
</dbReference>
<dbReference type="Proteomes" id="UP000694843">
    <property type="component" value="Unplaced"/>
</dbReference>
<dbReference type="GO" id="GO:0009897">
    <property type="term" value="C:external side of plasma membrane"/>
    <property type="evidence" value="ECO:0007669"/>
    <property type="project" value="TreeGrafter"/>
</dbReference>
<keyword evidence="10 13" id="KW-0675">Receptor</keyword>
<evidence type="ECO:0000256" key="12">
    <source>
        <dbReference type="PROSITE-ProRule" id="PRU00803"/>
    </source>
</evidence>
<dbReference type="GO" id="GO:0048513">
    <property type="term" value="P:animal organ development"/>
    <property type="evidence" value="ECO:0007669"/>
    <property type="project" value="UniProtKB-ARBA"/>
</dbReference>
<organism evidence="18 19">
    <name type="scientific">Hyalella azteca</name>
    <name type="common">Amphipod</name>
    <dbReference type="NCBI Taxonomy" id="294128"/>
    <lineage>
        <taxon>Eukaryota</taxon>
        <taxon>Metazoa</taxon>
        <taxon>Ecdysozoa</taxon>
        <taxon>Arthropoda</taxon>
        <taxon>Crustacea</taxon>
        <taxon>Multicrustacea</taxon>
        <taxon>Malacostraca</taxon>
        <taxon>Eumalacostraca</taxon>
        <taxon>Peracarida</taxon>
        <taxon>Amphipoda</taxon>
        <taxon>Senticaudata</taxon>
        <taxon>Talitrida</taxon>
        <taxon>Talitroidea</taxon>
        <taxon>Hyalellidae</taxon>
        <taxon>Hyalella</taxon>
    </lineage>
</organism>
<dbReference type="Gene3D" id="2.60.40.1510">
    <property type="entry name" value="ntegrin, alpha v. Chain A, domain 3"/>
    <property type="match status" value="1"/>
</dbReference>
<dbReference type="Pfam" id="PF08441">
    <property type="entry name" value="Integrin_A_Ig_1"/>
    <property type="match status" value="1"/>
</dbReference>
<dbReference type="InterPro" id="IPR048286">
    <property type="entry name" value="Integrin_alpha_Ig-like_3"/>
</dbReference>
<dbReference type="Pfam" id="PF01839">
    <property type="entry name" value="FG-GAP"/>
    <property type="match status" value="2"/>
</dbReference>
<evidence type="ECO:0000256" key="11">
    <source>
        <dbReference type="ARBA" id="ARBA00023180"/>
    </source>
</evidence>
<keyword evidence="8 13" id="KW-0401">Integrin</keyword>
<dbReference type="InterPro" id="IPR032695">
    <property type="entry name" value="Integrin_dom_sf"/>
</dbReference>
<dbReference type="GO" id="GO:0005178">
    <property type="term" value="F:integrin binding"/>
    <property type="evidence" value="ECO:0007669"/>
    <property type="project" value="TreeGrafter"/>
</dbReference>
<keyword evidence="6 13" id="KW-0130">Cell adhesion</keyword>
<dbReference type="RefSeq" id="XP_018009790.2">
    <property type="nucleotide sequence ID" value="XM_018154301.2"/>
</dbReference>
<dbReference type="PROSITE" id="PS51470">
    <property type="entry name" value="FG_GAP"/>
    <property type="match status" value="3"/>
</dbReference>
<keyword evidence="3 13" id="KW-0812">Transmembrane</keyword>
<dbReference type="GO" id="GO:0007229">
    <property type="term" value="P:integrin-mediated signaling pathway"/>
    <property type="evidence" value="ECO:0007669"/>
    <property type="project" value="UniProtKB-KW"/>
</dbReference>
<evidence type="ECO:0000313" key="19">
    <source>
        <dbReference type="RefSeq" id="XP_018009790.2"/>
    </source>
</evidence>
<evidence type="ECO:0000256" key="2">
    <source>
        <dbReference type="ARBA" id="ARBA00008054"/>
    </source>
</evidence>
<dbReference type="GO" id="GO:0007160">
    <property type="term" value="P:cell-matrix adhesion"/>
    <property type="evidence" value="ECO:0007669"/>
    <property type="project" value="TreeGrafter"/>
</dbReference>
<dbReference type="InterPro" id="IPR028994">
    <property type="entry name" value="Integrin_alpha_N"/>
</dbReference>
<comment type="subcellular location">
    <subcellularLocation>
        <location evidence="1 13">Membrane</location>
        <topology evidence="1 13">Single-pass type I membrane protein</topology>
    </subcellularLocation>
</comment>
<feature type="domain" description="Integrin alpha first immunoglubulin-like" evidence="15">
    <location>
        <begin position="458"/>
        <end position="588"/>
    </location>
</feature>
<keyword evidence="18" id="KW-1185">Reference proteome</keyword>